<dbReference type="AlphaFoldDB" id="A0A845QH60"/>
<dbReference type="Pfam" id="PF07905">
    <property type="entry name" value="PucR"/>
    <property type="match status" value="1"/>
</dbReference>
<dbReference type="PANTHER" id="PTHR33744:SF16">
    <property type="entry name" value="CARBOHYDRATE DIACID REGULATOR"/>
    <property type="match status" value="1"/>
</dbReference>
<evidence type="ECO:0000259" key="1">
    <source>
        <dbReference type="Pfam" id="PF07905"/>
    </source>
</evidence>
<feature type="domain" description="PucR C-terminal helix-turn-helix" evidence="2">
    <location>
        <begin position="470"/>
        <end position="517"/>
    </location>
</feature>
<dbReference type="InterPro" id="IPR025736">
    <property type="entry name" value="PucR_C-HTH_dom"/>
</dbReference>
<feature type="domain" description="Purine catabolism PurC-like" evidence="1">
    <location>
        <begin position="7"/>
        <end position="135"/>
    </location>
</feature>
<protein>
    <submittedName>
        <fullName evidence="3">PucR family transcriptional regulator</fullName>
    </submittedName>
</protein>
<dbReference type="Gene3D" id="1.10.10.2840">
    <property type="entry name" value="PucR C-terminal helix-turn-helix domain"/>
    <property type="match status" value="1"/>
</dbReference>
<evidence type="ECO:0000313" key="4">
    <source>
        <dbReference type="Proteomes" id="UP000446866"/>
    </source>
</evidence>
<evidence type="ECO:0000259" key="2">
    <source>
        <dbReference type="Pfam" id="PF13556"/>
    </source>
</evidence>
<dbReference type="EMBL" id="QXWK01000012">
    <property type="protein sequence ID" value="NBH61460.1"/>
    <property type="molecule type" value="Genomic_DNA"/>
</dbReference>
<organism evidence="3 4">
    <name type="scientific">Anaerotruncus colihominis</name>
    <dbReference type="NCBI Taxonomy" id="169435"/>
    <lineage>
        <taxon>Bacteria</taxon>
        <taxon>Bacillati</taxon>
        <taxon>Bacillota</taxon>
        <taxon>Clostridia</taxon>
        <taxon>Eubacteriales</taxon>
        <taxon>Oscillospiraceae</taxon>
        <taxon>Anaerotruncus</taxon>
    </lineage>
</organism>
<gene>
    <name evidence="3" type="ORF">D0435_07335</name>
</gene>
<comment type="caution">
    <text evidence="3">The sequence shown here is derived from an EMBL/GenBank/DDBJ whole genome shotgun (WGS) entry which is preliminary data.</text>
</comment>
<dbReference type="InterPro" id="IPR012914">
    <property type="entry name" value="PucR_dom"/>
</dbReference>
<name>A0A845QH60_9FIRM</name>
<dbReference type="Proteomes" id="UP000446866">
    <property type="component" value="Unassembled WGS sequence"/>
</dbReference>
<evidence type="ECO:0000313" key="3">
    <source>
        <dbReference type="EMBL" id="NBH61460.1"/>
    </source>
</evidence>
<dbReference type="RefSeq" id="WP_160201742.1">
    <property type="nucleotide sequence ID" value="NZ_QXWK01000012.1"/>
</dbReference>
<accession>A0A845QH60</accession>
<reference evidence="3 4" key="1">
    <citation type="submission" date="2018-08" db="EMBL/GenBank/DDBJ databases">
        <title>Murine metabolic-syndrome-specific gut microbial biobank.</title>
        <authorList>
            <person name="Liu C."/>
        </authorList>
    </citation>
    <scope>NUCLEOTIDE SEQUENCE [LARGE SCALE GENOMIC DNA]</scope>
    <source>
        <strain evidence="3 4">28</strain>
    </source>
</reference>
<keyword evidence="4" id="KW-1185">Reference proteome</keyword>
<dbReference type="InterPro" id="IPR042070">
    <property type="entry name" value="PucR_C-HTH_sf"/>
</dbReference>
<dbReference type="InterPro" id="IPR051448">
    <property type="entry name" value="CdaR-like_regulators"/>
</dbReference>
<proteinExistence type="predicted"/>
<dbReference type="Pfam" id="PF13556">
    <property type="entry name" value="HTH_30"/>
    <property type="match status" value="1"/>
</dbReference>
<sequence length="539" mass="61728">MSLTVSDCLKLPSLRSAKVIAGHKGLSNIVNNVSVLEIYDAELFSLEAPVNDSDMTLTSFRAIADNYELQCKHIEQMHSLGDAAVVIYYVGIYLKEIHPSLIETADRLGFPLIIMPEGRIDCFYREVLYDVYKAIFHAKNKEKDLINNVVALFSRLPEDRKNLTNLLRLISDSLKCTVLLSDTVMNNVCLSKYPASNDITASDIHQLYEKTGCSDSHGAESLWQGRVLRIFRLPFTVFEYRNFSIYAIDEFGSLTMDDMYDVVELLEIFSKLWSLDADNILENSLISSILDGDSEKMRQISTKLSIDIRTINTSVFLRPSLIGLEPQGKLRLQREMVQQIKSCSEDWGKTVIVDTYESLIVSFIMYSSTDNTDREYLQEMTERLDTLCTNYTISFFPCDNKAEETRKTYLLYSETIPLAISIFPDRKLFSYGDILFAHQCETICREKNDSFRICRNILKPLLEDADSDALLETLSVYYLDASCEVKATASQLFVHRNTIQYRLAKIHAITNFKTNDFLSNNLMYQAIACYRLHPELFEV</sequence>
<dbReference type="PANTHER" id="PTHR33744">
    <property type="entry name" value="CARBOHYDRATE DIACID REGULATOR"/>
    <property type="match status" value="1"/>
</dbReference>